<feature type="chain" id="PRO_5013045096" evidence="1">
    <location>
        <begin position="25"/>
        <end position="117"/>
    </location>
</feature>
<reference evidence="2 3" key="1">
    <citation type="submission" date="2016-12" db="EMBL/GenBank/DDBJ databases">
        <title>Draft genome sequences of strains Salinicola socius SMB35, Salinicola sp. MH3R3-1 and Chromohalobacter sp. SMB17 from the Verkhnekamsk potash mining region of Russia.</title>
        <authorList>
            <person name="Mavrodi D.V."/>
            <person name="Olsson B.E."/>
            <person name="Korsakova E.S."/>
            <person name="Pyankova A."/>
            <person name="Mavrodi O.V."/>
            <person name="Plotnikova E.G."/>
        </authorList>
    </citation>
    <scope>NUCLEOTIDE SEQUENCE [LARGE SCALE GENOMIC DNA]</scope>
    <source>
        <strain evidence="2 3">SMB35</strain>
    </source>
</reference>
<gene>
    <name evidence="2" type="ORF">BTW07_03465</name>
</gene>
<evidence type="ECO:0000256" key="1">
    <source>
        <dbReference type="SAM" id="SignalP"/>
    </source>
</evidence>
<dbReference type="AlphaFoldDB" id="A0A1Q8SVR8"/>
<organism evidence="2 3">
    <name type="scientific">Salinicola socius</name>
    <dbReference type="NCBI Taxonomy" id="404433"/>
    <lineage>
        <taxon>Bacteria</taxon>
        <taxon>Pseudomonadati</taxon>
        <taxon>Pseudomonadota</taxon>
        <taxon>Gammaproteobacteria</taxon>
        <taxon>Oceanospirillales</taxon>
        <taxon>Halomonadaceae</taxon>
        <taxon>Salinicola</taxon>
    </lineage>
</organism>
<feature type="signal peptide" evidence="1">
    <location>
        <begin position="1"/>
        <end position="24"/>
    </location>
</feature>
<accession>A0A1Q8SVR8</accession>
<evidence type="ECO:0000313" key="2">
    <source>
        <dbReference type="EMBL" id="OLO05545.1"/>
    </source>
</evidence>
<evidence type="ECO:0000313" key="3">
    <source>
        <dbReference type="Proteomes" id="UP000186878"/>
    </source>
</evidence>
<keyword evidence="3" id="KW-1185">Reference proteome</keyword>
<proteinExistence type="predicted"/>
<comment type="caution">
    <text evidence="2">The sequence shown here is derived from an EMBL/GenBank/DDBJ whole genome shotgun (WGS) entry which is preliminary data.</text>
</comment>
<dbReference type="Proteomes" id="UP000186878">
    <property type="component" value="Unassembled WGS sequence"/>
</dbReference>
<dbReference type="EMBL" id="MSDO01000003">
    <property type="protein sequence ID" value="OLO05545.1"/>
    <property type="molecule type" value="Genomic_DNA"/>
</dbReference>
<sequence>MNYMTKIFAGGVLGILVASTHAAADDFECSSDSLMKQVSKQTQQIDSYISSSDDPQQTQQALTSMARGLRENGQVSDHDGEMKKLASGADFKPSQSFCNDMQTTISAIQSYMESHPH</sequence>
<protein>
    <submittedName>
        <fullName evidence="2">Uncharacterized protein</fullName>
    </submittedName>
</protein>
<keyword evidence="1" id="KW-0732">Signal</keyword>
<name>A0A1Q8SVR8_9GAMM</name>